<comment type="pathway">
    <text evidence="3 19">Cofactor biosynthesis; adenosylcobalamin biosynthesis; adenosylcobalamin from cob(II)yrinate a,c-diamide: step 7/7.</text>
</comment>
<dbReference type="PANTHER" id="PTHR34148:SF1">
    <property type="entry name" value="ADENOSYLCOBINAMIDE-GDP RIBAZOLETRANSFERASE"/>
    <property type="match status" value="1"/>
</dbReference>
<dbReference type="InterPro" id="IPR003805">
    <property type="entry name" value="CobS"/>
</dbReference>
<gene>
    <name evidence="19 20" type="primary">cobS</name>
    <name evidence="20" type="ORF">K8W02_01385</name>
</gene>
<evidence type="ECO:0000256" key="18">
    <source>
        <dbReference type="ARBA" id="ARBA00049504"/>
    </source>
</evidence>
<dbReference type="EMBL" id="DYVX01000010">
    <property type="protein sequence ID" value="HJF91030.1"/>
    <property type="molecule type" value="Genomic_DNA"/>
</dbReference>
<evidence type="ECO:0000256" key="15">
    <source>
        <dbReference type="ARBA" id="ARBA00032605"/>
    </source>
</evidence>
<evidence type="ECO:0000256" key="6">
    <source>
        <dbReference type="ARBA" id="ARBA00015850"/>
    </source>
</evidence>
<comment type="function">
    <text evidence="14 19">Joins adenosylcobinamide-GDP and alpha-ribazole to generate adenosylcobalamin (Ado-cobalamin). Also synthesizes adenosylcobalamin 5'-phosphate from adenosylcobinamide-GDP and alpha-ribazole 5'-phosphate.</text>
</comment>
<keyword evidence="12 19" id="KW-1133">Transmembrane helix</keyword>
<dbReference type="GO" id="GO:0008818">
    <property type="term" value="F:cobalamin 5'-phosphate synthase activity"/>
    <property type="evidence" value="ECO:0007669"/>
    <property type="project" value="UniProtKB-UniRule"/>
</dbReference>
<keyword evidence="13 19" id="KW-0472">Membrane</keyword>
<dbReference type="GO" id="GO:0005886">
    <property type="term" value="C:plasma membrane"/>
    <property type="evidence" value="ECO:0007669"/>
    <property type="project" value="UniProtKB-SubCell"/>
</dbReference>
<dbReference type="PANTHER" id="PTHR34148">
    <property type="entry name" value="ADENOSYLCOBINAMIDE-GDP RIBAZOLETRANSFERASE"/>
    <property type="match status" value="1"/>
</dbReference>
<comment type="caution">
    <text evidence="20">The sequence shown here is derived from an EMBL/GenBank/DDBJ whole genome shotgun (WGS) entry which is preliminary data.</text>
</comment>
<reference evidence="20" key="2">
    <citation type="submission" date="2021-09" db="EMBL/GenBank/DDBJ databases">
        <authorList>
            <person name="Gilroy R."/>
        </authorList>
    </citation>
    <scope>NUCLEOTIDE SEQUENCE</scope>
    <source>
        <strain evidence="20">CHK55-1828</strain>
    </source>
</reference>
<comment type="subcellular location">
    <subcellularLocation>
        <location evidence="2 19">Cell membrane</location>
        <topology evidence="2 19">Multi-pass membrane protein</topology>
    </subcellularLocation>
</comment>
<dbReference type="Pfam" id="PF02654">
    <property type="entry name" value="CobS"/>
    <property type="match status" value="1"/>
</dbReference>
<evidence type="ECO:0000256" key="19">
    <source>
        <dbReference type="HAMAP-Rule" id="MF_00719"/>
    </source>
</evidence>
<dbReference type="HAMAP" id="MF_00719">
    <property type="entry name" value="CobS"/>
    <property type="match status" value="1"/>
</dbReference>
<evidence type="ECO:0000256" key="9">
    <source>
        <dbReference type="ARBA" id="ARBA00022679"/>
    </source>
</evidence>
<keyword evidence="9 19" id="KW-0808">Transferase</keyword>
<evidence type="ECO:0000256" key="16">
    <source>
        <dbReference type="ARBA" id="ARBA00032853"/>
    </source>
</evidence>
<evidence type="ECO:0000256" key="11">
    <source>
        <dbReference type="ARBA" id="ARBA00022842"/>
    </source>
</evidence>
<feature type="transmembrane region" description="Helical" evidence="19">
    <location>
        <begin position="196"/>
        <end position="214"/>
    </location>
</feature>
<protein>
    <recommendedName>
        <fullName evidence="6 19">Adenosylcobinamide-GDP ribazoletransferase</fullName>
        <ecNumber evidence="5 19">2.7.8.26</ecNumber>
    </recommendedName>
    <alternativeName>
        <fullName evidence="16 19">Cobalamin synthase</fullName>
    </alternativeName>
    <alternativeName>
        <fullName evidence="15 19">Cobalamin-5'-phosphate synthase</fullName>
    </alternativeName>
</protein>
<evidence type="ECO:0000256" key="2">
    <source>
        <dbReference type="ARBA" id="ARBA00004651"/>
    </source>
</evidence>
<comment type="catalytic activity">
    <reaction evidence="18 19">
        <text>alpha-ribazole 5'-phosphate + adenosylcob(III)inamide-GDP = adenosylcob(III)alamin 5'-phosphate + GMP + H(+)</text>
        <dbReference type="Rhea" id="RHEA:23560"/>
        <dbReference type="ChEBI" id="CHEBI:15378"/>
        <dbReference type="ChEBI" id="CHEBI:57918"/>
        <dbReference type="ChEBI" id="CHEBI:58115"/>
        <dbReference type="ChEBI" id="CHEBI:60487"/>
        <dbReference type="ChEBI" id="CHEBI:60493"/>
        <dbReference type="EC" id="2.7.8.26"/>
    </reaction>
</comment>
<comment type="catalytic activity">
    <reaction evidence="17 19">
        <text>alpha-ribazole + adenosylcob(III)inamide-GDP = adenosylcob(III)alamin + GMP + H(+)</text>
        <dbReference type="Rhea" id="RHEA:16049"/>
        <dbReference type="ChEBI" id="CHEBI:10329"/>
        <dbReference type="ChEBI" id="CHEBI:15378"/>
        <dbReference type="ChEBI" id="CHEBI:18408"/>
        <dbReference type="ChEBI" id="CHEBI:58115"/>
        <dbReference type="ChEBI" id="CHEBI:60487"/>
        <dbReference type="EC" id="2.7.8.26"/>
    </reaction>
</comment>
<dbReference type="NCBIfam" id="TIGR00317">
    <property type="entry name" value="cobS"/>
    <property type="match status" value="1"/>
</dbReference>
<feature type="transmembrane region" description="Helical" evidence="19">
    <location>
        <begin position="105"/>
        <end position="123"/>
    </location>
</feature>
<feature type="transmembrane region" description="Helical" evidence="19">
    <location>
        <begin position="33"/>
        <end position="52"/>
    </location>
</feature>
<evidence type="ECO:0000256" key="8">
    <source>
        <dbReference type="ARBA" id="ARBA00022573"/>
    </source>
</evidence>
<accession>A0A921LAT7</accession>
<evidence type="ECO:0000256" key="10">
    <source>
        <dbReference type="ARBA" id="ARBA00022692"/>
    </source>
</evidence>
<evidence type="ECO:0000256" key="5">
    <source>
        <dbReference type="ARBA" id="ARBA00013200"/>
    </source>
</evidence>
<evidence type="ECO:0000256" key="14">
    <source>
        <dbReference type="ARBA" id="ARBA00025228"/>
    </source>
</evidence>
<evidence type="ECO:0000256" key="7">
    <source>
        <dbReference type="ARBA" id="ARBA00022475"/>
    </source>
</evidence>
<evidence type="ECO:0000313" key="21">
    <source>
        <dbReference type="Proteomes" id="UP000717835"/>
    </source>
</evidence>
<keyword evidence="7 19" id="KW-1003">Cell membrane</keyword>
<evidence type="ECO:0000256" key="1">
    <source>
        <dbReference type="ARBA" id="ARBA00001946"/>
    </source>
</evidence>
<evidence type="ECO:0000256" key="4">
    <source>
        <dbReference type="ARBA" id="ARBA00010561"/>
    </source>
</evidence>
<dbReference type="AlphaFoldDB" id="A0A921LAT7"/>
<keyword evidence="10 19" id="KW-0812">Transmembrane</keyword>
<dbReference type="Proteomes" id="UP000717835">
    <property type="component" value="Unassembled WGS sequence"/>
</dbReference>
<evidence type="ECO:0000256" key="17">
    <source>
        <dbReference type="ARBA" id="ARBA00048623"/>
    </source>
</evidence>
<evidence type="ECO:0000313" key="20">
    <source>
        <dbReference type="EMBL" id="HJF91030.1"/>
    </source>
</evidence>
<proteinExistence type="inferred from homology"/>
<dbReference type="EC" id="2.7.8.26" evidence="5 19"/>
<dbReference type="RefSeq" id="WP_276825720.1">
    <property type="nucleotide sequence ID" value="NZ_DYVX01000010.1"/>
</dbReference>
<feature type="transmembrane region" description="Helical" evidence="19">
    <location>
        <begin position="226"/>
        <end position="247"/>
    </location>
</feature>
<comment type="similarity">
    <text evidence="4 19">Belongs to the CobS family.</text>
</comment>
<organism evidence="20 21">
    <name type="scientific">Mediterranea massiliensis</name>
    <dbReference type="NCBI Taxonomy" id="1841865"/>
    <lineage>
        <taxon>Bacteria</taxon>
        <taxon>Pseudomonadati</taxon>
        <taxon>Bacteroidota</taxon>
        <taxon>Bacteroidia</taxon>
        <taxon>Bacteroidales</taxon>
        <taxon>Bacteroidaceae</taxon>
        <taxon>Mediterranea</taxon>
    </lineage>
</organism>
<dbReference type="GO" id="GO:0009236">
    <property type="term" value="P:cobalamin biosynthetic process"/>
    <property type="evidence" value="ECO:0007669"/>
    <property type="project" value="UniProtKB-UniRule"/>
</dbReference>
<evidence type="ECO:0000256" key="12">
    <source>
        <dbReference type="ARBA" id="ARBA00022989"/>
    </source>
</evidence>
<sequence>MNFLAALIFFTRLPFWKIKEVPAECFKHVVPYWPLVGWLTGGIMAGVLWVAAQVLPLPQAWLVAIVARLLVTGCLHEDGLADFFDGFGGGTTRERILAIMKDSHIGTYGVAGLIFYFLLLWQLPLSLPLPVLCALALCGDCWSKFCASQIINYLPYARPEAESKAKVVYSGMSRGELITAFVSGILPLLFLLPLHAWPATVAPMFAFLLILRLLKKRLQGYTGDCCGAMFLLCELSFYLCAVVIWNLY</sequence>
<reference evidence="20" key="1">
    <citation type="journal article" date="2021" name="PeerJ">
        <title>Extensive microbial diversity within the chicken gut microbiome revealed by metagenomics and culture.</title>
        <authorList>
            <person name="Gilroy R."/>
            <person name="Ravi A."/>
            <person name="Getino M."/>
            <person name="Pursley I."/>
            <person name="Horton D.L."/>
            <person name="Alikhan N.F."/>
            <person name="Baker D."/>
            <person name="Gharbi K."/>
            <person name="Hall N."/>
            <person name="Watson M."/>
            <person name="Adriaenssens E.M."/>
            <person name="Foster-Nyarko E."/>
            <person name="Jarju S."/>
            <person name="Secka A."/>
            <person name="Antonio M."/>
            <person name="Oren A."/>
            <person name="Chaudhuri R.R."/>
            <person name="La Ragione R."/>
            <person name="Hildebrand F."/>
            <person name="Pallen M.J."/>
        </authorList>
    </citation>
    <scope>NUCLEOTIDE SEQUENCE</scope>
    <source>
        <strain evidence="20">CHK55-1828</strain>
    </source>
</reference>
<comment type="cofactor">
    <cofactor evidence="1 19">
        <name>Mg(2+)</name>
        <dbReference type="ChEBI" id="CHEBI:18420"/>
    </cofactor>
</comment>
<name>A0A921LAT7_9BACT</name>
<evidence type="ECO:0000256" key="3">
    <source>
        <dbReference type="ARBA" id="ARBA00004663"/>
    </source>
</evidence>
<keyword evidence="8 19" id="KW-0169">Cobalamin biosynthesis</keyword>
<keyword evidence="11 19" id="KW-0460">Magnesium</keyword>
<evidence type="ECO:0000256" key="13">
    <source>
        <dbReference type="ARBA" id="ARBA00023136"/>
    </source>
</evidence>
<dbReference type="GO" id="GO:0051073">
    <property type="term" value="F:adenosylcobinamide-GDP ribazoletransferase activity"/>
    <property type="evidence" value="ECO:0007669"/>
    <property type="project" value="UniProtKB-UniRule"/>
</dbReference>